<dbReference type="Proteomes" id="UP000270046">
    <property type="component" value="Chromosome"/>
</dbReference>
<sequence>MIQTTIQGIRDFTGTITDPIFYTTDINQEGNWRYDPNDTTSADDTGSILVTADGKRVKRIYEGVFDVKWFGAKANFASASSQFVLASATAGSLIANGSNSFTISTGQFSSSDVGKIINIRYSNDANTNFITSTITAVASATQITLNNNSTFDLPSAAQIAGAQPDEKLTVTVLYGNDDTAAIQKAIDASFALKVYKQPQVYLSAGSYFVTQLVMKTGTQFYGDGATQQNIRAQSKLYQIPGSNADVIRVESGANTTGALFWSGFLHDFSIMGNPSNTGGWGISIRNTDGSRVSPADITMIQRLTVRYMPSGGIEFPLAGIPLFVTDIKLYCNGGPGIGLGSKEGSEGKKHAQSVNLTNISADSNVGAAIKINNLDMNSNVVIVNLKCEDFAINPYDTSVPKVTVQPYPVLIDNCQGTGITLLGANNQGPTTSGSLKVKSTIKSTNSSPNILWNNCYSRITSANDVPLDPDPEIVEGSGIPYTTFFGTYPNFNLATTFTQSHRTPLIRLIKTDNIDDEKVWDYRLSSTRLELGINNDALNQFKPVIQFQRTGNNVKGVYYPNKIIRIPIAGSIPTLSGNPVTAADSSLYELINTSALNMPTISGSLIGQELELIFDGFTTIVHGTGNITLASGANFKPAAGQIVRFIKGNTTWLEVGGASCTPTALAITNTTTSALSKSSLNSSYPAAIVGTKVVCASITGGGIVYEKVDNSSTGNWISSAMIS</sequence>
<proteinExistence type="predicted"/>
<dbReference type="Gene3D" id="2.160.20.10">
    <property type="entry name" value="Single-stranded right-handed beta-helix, Pectin lyase-like"/>
    <property type="match status" value="1"/>
</dbReference>
<evidence type="ECO:0000259" key="1">
    <source>
        <dbReference type="Pfam" id="PF12708"/>
    </source>
</evidence>
<organism evidence="2 3">
    <name type="scientific">Mucilaginibacter celer</name>
    <dbReference type="NCBI Taxonomy" id="2305508"/>
    <lineage>
        <taxon>Bacteria</taxon>
        <taxon>Pseudomonadati</taxon>
        <taxon>Bacteroidota</taxon>
        <taxon>Sphingobacteriia</taxon>
        <taxon>Sphingobacteriales</taxon>
        <taxon>Sphingobacteriaceae</taxon>
        <taxon>Mucilaginibacter</taxon>
    </lineage>
</organism>
<dbReference type="SUPFAM" id="SSF51126">
    <property type="entry name" value="Pectin lyase-like"/>
    <property type="match status" value="1"/>
</dbReference>
<dbReference type="RefSeq" id="WP_119408285.1">
    <property type="nucleotide sequence ID" value="NZ_CP032869.1"/>
</dbReference>
<dbReference type="InterPro" id="IPR024535">
    <property type="entry name" value="RHGA/B-epi-like_pectate_lyase"/>
</dbReference>
<dbReference type="EMBL" id="CP032869">
    <property type="protein sequence ID" value="AYL94567.1"/>
    <property type="molecule type" value="Genomic_DNA"/>
</dbReference>
<keyword evidence="3" id="KW-1185">Reference proteome</keyword>
<dbReference type="Pfam" id="PF12708">
    <property type="entry name" value="Pect-lyase_RHGA_epim"/>
    <property type="match status" value="1"/>
</dbReference>
<name>A0A494VIC5_9SPHI</name>
<dbReference type="KEGG" id="muh:HYN43_004300"/>
<gene>
    <name evidence="2" type="ORF">HYN43_004300</name>
</gene>
<dbReference type="OrthoDB" id="253409at2"/>
<dbReference type="InterPro" id="IPR012334">
    <property type="entry name" value="Pectin_lyas_fold"/>
</dbReference>
<reference evidence="2 3" key="1">
    <citation type="submission" date="2018-10" db="EMBL/GenBank/DDBJ databases">
        <title>Genome sequencing of Mucilaginibacter sp. HYN0043.</title>
        <authorList>
            <person name="Kim M."/>
            <person name="Yi H."/>
        </authorList>
    </citation>
    <scope>NUCLEOTIDE SEQUENCE [LARGE SCALE GENOMIC DNA]</scope>
    <source>
        <strain evidence="2 3">HYN0043</strain>
    </source>
</reference>
<protein>
    <recommendedName>
        <fullName evidence="1">Rhamnogalacturonase A/B/Epimerase-like pectate lyase domain-containing protein</fullName>
    </recommendedName>
</protein>
<evidence type="ECO:0000313" key="3">
    <source>
        <dbReference type="Proteomes" id="UP000270046"/>
    </source>
</evidence>
<evidence type="ECO:0000313" key="2">
    <source>
        <dbReference type="EMBL" id="AYL94567.1"/>
    </source>
</evidence>
<accession>A0A494VIC5</accession>
<feature type="domain" description="Rhamnogalacturonase A/B/Epimerase-like pectate lyase" evidence="1">
    <location>
        <begin position="176"/>
        <end position="300"/>
    </location>
</feature>
<dbReference type="InterPro" id="IPR011050">
    <property type="entry name" value="Pectin_lyase_fold/virulence"/>
</dbReference>
<dbReference type="AlphaFoldDB" id="A0A494VIC5"/>